<reference evidence="2 3" key="1">
    <citation type="submission" date="2018-08" db="EMBL/GenBank/DDBJ databases">
        <title>Draft genome of the lignicolous fungus Coniochaeta pulveracea.</title>
        <authorList>
            <person name="Borstlap C.J."/>
            <person name="De Witt R.N."/>
            <person name="Botha A."/>
            <person name="Volschenk H."/>
        </authorList>
    </citation>
    <scope>NUCLEOTIDE SEQUENCE [LARGE SCALE GENOMIC DNA]</scope>
    <source>
        <strain evidence="2 3">CAB683</strain>
    </source>
</reference>
<feature type="compositionally biased region" description="Low complexity" evidence="1">
    <location>
        <begin position="307"/>
        <end position="318"/>
    </location>
</feature>
<feature type="region of interest" description="Disordered" evidence="1">
    <location>
        <begin position="1"/>
        <end position="22"/>
    </location>
</feature>
<feature type="compositionally biased region" description="Basic and acidic residues" evidence="1">
    <location>
        <begin position="217"/>
        <end position="227"/>
    </location>
</feature>
<sequence>MPWISERDSSHSPKSYHSSESSTASVVASKLKMATGFEKWEKKIDRVERFFSKRRRTALATRESMFCVGNMSHFIQSELQQHESMEISPLQALSMTSPTTSLPNTPPQLFPSPSFLRPTTTRMKAREEAPLTGTVKSPRLSCSSEPRRAQSLPETPSLPHRLPSIDEANSLTSSLLLSSSTASLGILPPQVPKRTSSLFRRRRREPSAVPELLEFSFDQKPRRKQETSARTSLSLDPTTPVERTTSKRQSPKSSRLLDALPIIPRHCPDTPPHSDDEDWFLPLMATSFDKTRHHSTTIAELTPAPSPKMRSSPSKMPAVRATPAKTNSQPAIPAKKHQKQRSLELHHENPNVSTNALRKTVSDSKLSASVSSGPSRSQPKLLVEPTVDDFLTLSDDDIADDDPVAPRSPFTPSGKPPAFGLPPDPPVLPPSSYTGLPLSKHGPLITLKHNLTGRPAAHGAYTCARICKQFGFDLVYVVNLWPANTGYDSSTSSPTAASTPTSAFRTSYPTSPESATGSQQPAYHTRPKLTGRILAAHGLDRVPAPFQIGEPAHLNILRCQGWRKWVSEEVTENDFAEGYAYAFHTGPSPISEKAEGKRPELFTPPPRQRRQSLQDSRGIVFAAYRLPGPDGKTRPMSNSDLDRLFLEAEALVETLLDIHKTQRSRKPSGERASAEETGPLPARAHFEPGLSPEKKKFPTSMLDV</sequence>
<dbReference type="OrthoDB" id="5244801at2759"/>
<feature type="compositionally biased region" description="Basic and acidic residues" evidence="1">
    <location>
        <begin position="1"/>
        <end position="11"/>
    </location>
</feature>
<feature type="compositionally biased region" description="Low complexity" evidence="1">
    <location>
        <begin position="363"/>
        <end position="372"/>
    </location>
</feature>
<protein>
    <submittedName>
        <fullName evidence="2">Uncharacterized protein</fullName>
    </submittedName>
</protein>
<feature type="compositionally biased region" description="Acidic residues" evidence="1">
    <location>
        <begin position="394"/>
        <end position="403"/>
    </location>
</feature>
<evidence type="ECO:0000313" key="2">
    <source>
        <dbReference type="EMBL" id="RKU41658.1"/>
    </source>
</evidence>
<feature type="compositionally biased region" description="Polar residues" evidence="1">
    <location>
        <begin position="504"/>
        <end position="522"/>
    </location>
</feature>
<dbReference type="Proteomes" id="UP000275385">
    <property type="component" value="Unassembled WGS sequence"/>
</dbReference>
<feature type="region of interest" description="Disordered" evidence="1">
    <location>
        <begin position="96"/>
        <end position="115"/>
    </location>
</feature>
<organism evidence="2 3">
    <name type="scientific">Coniochaeta pulveracea</name>
    <dbReference type="NCBI Taxonomy" id="177199"/>
    <lineage>
        <taxon>Eukaryota</taxon>
        <taxon>Fungi</taxon>
        <taxon>Dikarya</taxon>
        <taxon>Ascomycota</taxon>
        <taxon>Pezizomycotina</taxon>
        <taxon>Sordariomycetes</taxon>
        <taxon>Sordariomycetidae</taxon>
        <taxon>Coniochaetales</taxon>
        <taxon>Coniochaetaceae</taxon>
        <taxon>Coniochaeta</taxon>
    </lineage>
</organism>
<feature type="region of interest" description="Disordered" evidence="1">
    <location>
        <begin position="125"/>
        <end position="165"/>
    </location>
</feature>
<gene>
    <name evidence="2" type="ORF">DL546_003036</name>
</gene>
<feature type="compositionally biased region" description="Pro residues" evidence="1">
    <location>
        <begin position="419"/>
        <end position="429"/>
    </location>
</feature>
<dbReference type="AlphaFoldDB" id="A0A420Y1Q3"/>
<comment type="caution">
    <text evidence="2">The sequence shown here is derived from an EMBL/GenBank/DDBJ whole genome shotgun (WGS) entry which is preliminary data.</text>
</comment>
<name>A0A420Y1Q3_9PEZI</name>
<accession>A0A420Y1Q3</accession>
<evidence type="ECO:0000256" key="1">
    <source>
        <dbReference type="SAM" id="MobiDB-lite"/>
    </source>
</evidence>
<feature type="compositionally biased region" description="Polar residues" evidence="1">
    <location>
        <begin position="228"/>
        <end position="253"/>
    </location>
</feature>
<evidence type="ECO:0000313" key="3">
    <source>
        <dbReference type="Proteomes" id="UP000275385"/>
    </source>
</evidence>
<feature type="compositionally biased region" description="Low complexity" evidence="1">
    <location>
        <begin position="489"/>
        <end position="503"/>
    </location>
</feature>
<feature type="region of interest" description="Disordered" evidence="1">
    <location>
        <begin position="587"/>
        <end position="614"/>
    </location>
</feature>
<proteinExistence type="predicted"/>
<keyword evidence="3" id="KW-1185">Reference proteome</keyword>
<dbReference type="EMBL" id="QVQW01000070">
    <property type="protein sequence ID" value="RKU41658.1"/>
    <property type="molecule type" value="Genomic_DNA"/>
</dbReference>
<dbReference type="STRING" id="177199.A0A420Y1Q3"/>
<feature type="region of interest" description="Disordered" evidence="1">
    <location>
        <begin position="184"/>
        <end position="278"/>
    </location>
</feature>
<feature type="region of interest" description="Disordered" evidence="1">
    <location>
        <begin position="487"/>
        <end position="523"/>
    </location>
</feature>
<feature type="region of interest" description="Disordered" evidence="1">
    <location>
        <begin position="660"/>
        <end position="704"/>
    </location>
</feature>
<feature type="compositionally biased region" description="Low complexity" evidence="1">
    <location>
        <begin position="12"/>
        <end position="22"/>
    </location>
</feature>
<feature type="region of interest" description="Disordered" evidence="1">
    <location>
        <begin position="292"/>
        <end position="434"/>
    </location>
</feature>